<proteinExistence type="predicted"/>
<organism evidence="4 5">
    <name type="scientific">Gibberella intermedia</name>
    <name type="common">Bulb rot disease fungus</name>
    <name type="synonym">Fusarium proliferatum</name>
    <dbReference type="NCBI Taxonomy" id="948311"/>
    <lineage>
        <taxon>Eukaryota</taxon>
        <taxon>Fungi</taxon>
        <taxon>Dikarya</taxon>
        <taxon>Ascomycota</taxon>
        <taxon>Pezizomycotina</taxon>
        <taxon>Sordariomycetes</taxon>
        <taxon>Hypocreomycetidae</taxon>
        <taxon>Hypocreales</taxon>
        <taxon>Nectriaceae</taxon>
        <taxon>Fusarium</taxon>
        <taxon>Fusarium fujikuroi species complex</taxon>
    </lineage>
</organism>
<protein>
    <recommendedName>
        <fullName evidence="6">Insecticide toxin TcdB middle/N-terminal domain-containing protein</fullName>
    </recommendedName>
</protein>
<feature type="transmembrane region" description="Helical" evidence="3">
    <location>
        <begin position="6"/>
        <end position="34"/>
    </location>
</feature>
<feature type="region of interest" description="Disordered" evidence="2">
    <location>
        <begin position="1300"/>
        <end position="1320"/>
    </location>
</feature>
<feature type="compositionally biased region" description="Basic and acidic residues" evidence="2">
    <location>
        <begin position="721"/>
        <end position="732"/>
    </location>
</feature>
<comment type="caution">
    <text evidence="4">The sequence shown here is derived from an EMBL/GenBank/DDBJ whole genome shotgun (WGS) entry which is preliminary data.</text>
</comment>
<evidence type="ECO:0000256" key="3">
    <source>
        <dbReference type="SAM" id="Phobius"/>
    </source>
</evidence>
<dbReference type="InterPro" id="IPR028994">
    <property type="entry name" value="Integrin_alpha_N"/>
</dbReference>
<dbReference type="EMBL" id="PKMI01000012">
    <property type="protein sequence ID" value="RBA19266.1"/>
    <property type="molecule type" value="Genomic_DNA"/>
</dbReference>
<feature type="transmembrane region" description="Helical" evidence="3">
    <location>
        <begin position="635"/>
        <end position="658"/>
    </location>
</feature>
<accession>A0A365NEV7</accession>
<keyword evidence="3" id="KW-1133">Transmembrane helix</keyword>
<feature type="transmembrane region" description="Helical" evidence="3">
    <location>
        <begin position="41"/>
        <end position="60"/>
    </location>
</feature>
<dbReference type="Proteomes" id="UP000251714">
    <property type="component" value="Unassembled WGS sequence"/>
</dbReference>
<sequence>MVDLTIGQVAAIIAFGIVIARALCPTIGTFILAGHLRDRETAATCFLIAIVGVVTPLGLYESNELSSKAVKADFEYMRDSSTFYTSMTTRDDKPFTRVCSLNGCYVPCPYTSDVTVIETDAVPNILREIYTSGTRYERTTISNYFDIEWRQTTTQYDRQLNNGTPIASGIYRRLETISLLDDVRAVEGLVVDAKEGRIGFRNHTIPSGYPLGVTWTEDLLFWEPDVECVNTNTTFDFEITTSSQTDAGVSVSKLRLTDRGGFVNINTTAPLDDQRNGVNQPDLNTRAYQAAWATNAFSMMFMNISNAGDQDKDVEPFAYIKSKIGKEFEMLKLDNDATYQTLRLTNDFGDHLPTSATSNADNLYENPWNITKGHFTGIRDLCQGTQPDASAKLNHTFVICNLIRGTPQRVDGGPENVFDDKSKWSSSLYACASAVKATVKSVTFFYNGTDASSDNLVVKEIKEKEYASEGDMPLWGVEDSPLELEVFQPIWGIVDPAYDKFQNISTVRAKSLYLLGSGSSSQVRWELDPGFVHRNLPASIAPIGAFITIFSSVANSLSPNDVVGKTSMSLWLKWRDLSRSPDSASTILKLLWTDFVASAVVGTKGVLGARNAQPEHAADVSVVPLVHRIRYRWRYGIPAFLLLACMAIIAAVAALSLLTGRSNIEKMRYRVNQTSLGRVLASLFYPQSSNFAMSTTDWSKNNAKKAIGVANDRGWIKEPKQSSLFKDGESSRTCRKKFGSGASDPRSGRQILFASDPAIRDDGTYRHKSQLRDDRKGSFTNTIGGGPDKDMNKTSDMWFAQLVNLKGSPKGDERDELILAPSDKSDRRFTVYVNNGNGEFNDGFSIDPKMSCSNAHIRWGDVNDDGLDDLICIQTNGELTSALQVISNHGIEASQANPLVQYKGQEMGLGRDRVRLGDIDGDGRLDYCVISNACNIHCWRNGGIGDKAAYWQDMGQGSHIFASQNTGDMRGVQLVDMNGDGRYDWTWMSKEGQVKTFINQRGDGKGMKPFWREAGITHPGRGFNIGEDREFIKWGRIFSGRPSYVNWQREGLLCNGGVTCRITYQVWENQGEGGTSQKGDGIFWGDTTGSGVDDYVWISMHGEVNVFVNKNTRSKHDFYETNAWGTPPMINTGLPRRALHLADWDGDGFGRLPFDNAHHFADLTGSGRADYICMAQSGQAWAWLRGKDGVAKPSRQIKYTEDLDRANFQFADINGDGKADLIHKDKFSGDTQVWYFDRVVSEAERPGNSGSIIKWDRPERLFRGSVRGPDTHYPRLNNQGRADMVYAKATNAQAHISFNVCPAGGDDDERDADLPTYRPPELSPDPEGDWFCGKGNGAKWTTSLWREHGVGTWLRQRTDLYRAAENSWPNDDAKGVPRIIAEYDVFNRDPFALWAMGNFALFQQKWYKAVKDGVDSASKSSGAIADTFLPLSAEDALANPAAWLTIVAGMFTTIGGIAPGMLVNGVNFVAGVLTIGAGAASFGADSTEPSPQFKSFASLDKALGDMVEWTRKAMAAQFNRYFVEKPPNNDRARGSELARAIESGIWANQDIAQADSETIWDSGRVQSMIEAAMISEMWNTGEVAIFKWSKDHDLTKWGFNPCFDGNKHDLDKYVACINGHNYLIAKQITKDEQGDARNWPDIGSDEESFKEYKLDHATVINAAERTQNRADRFIPRGIDNLGELFTEASTQPEGDRYKYLTYFNVPVCNLNDVNNFDKYQDHLSGEVQFCTSEKTAGNLVPFCVAHMLAINCRKLSLPGGEWPYQNDIVA</sequence>
<reference evidence="4 5" key="1">
    <citation type="submission" date="2017-12" db="EMBL/GenBank/DDBJ databases">
        <title>Genome sequence of the mycotoxigenic crop pathogen Fusarium proliferatum, strain ITEM 2341 from Date Palm.</title>
        <authorList>
            <person name="Almiman B.F."/>
            <person name="Shittu T.A."/>
            <person name="Muthumeenakshi S."/>
            <person name="Baroncelli R."/>
            <person name="Sreenivasaprasada S."/>
        </authorList>
    </citation>
    <scope>NUCLEOTIDE SEQUENCE [LARGE SCALE GENOMIC DNA]</scope>
    <source>
        <strain evidence="4 5">ITEM 2341</strain>
    </source>
</reference>
<dbReference type="Pfam" id="PF13517">
    <property type="entry name" value="FG-GAP_3"/>
    <property type="match status" value="2"/>
</dbReference>
<gene>
    <name evidence="4" type="ORF">FPRO05_10195</name>
</gene>
<feature type="region of interest" description="Disordered" evidence="2">
    <location>
        <begin position="767"/>
        <end position="792"/>
    </location>
</feature>
<evidence type="ECO:0000256" key="1">
    <source>
        <dbReference type="ARBA" id="ARBA00022729"/>
    </source>
</evidence>
<dbReference type="InterPro" id="IPR013517">
    <property type="entry name" value="FG-GAP"/>
</dbReference>
<dbReference type="PANTHER" id="PTHR46580">
    <property type="entry name" value="SENSOR KINASE-RELATED"/>
    <property type="match status" value="1"/>
</dbReference>
<feature type="compositionally biased region" description="Basic and acidic residues" evidence="2">
    <location>
        <begin position="767"/>
        <end position="777"/>
    </location>
</feature>
<feature type="region of interest" description="Disordered" evidence="2">
    <location>
        <begin position="721"/>
        <end position="749"/>
    </location>
</feature>
<evidence type="ECO:0000313" key="5">
    <source>
        <dbReference type="Proteomes" id="UP000251714"/>
    </source>
</evidence>
<name>A0A365NEV7_GIBIN</name>
<keyword evidence="3" id="KW-0812">Transmembrane</keyword>
<dbReference type="SUPFAM" id="SSF69318">
    <property type="entry name" value="Integrin alpha N-terminal domain"/>
    <property type="match status" value="1"/>
</dbReference>
<evidence type="ECO:0000313" key="4">
    <source>
        <dbReference type="EMBL" id="RBA19266.1"/>
    </source>
</evidence>
<evidence type="ECO:0000256" key="2">
    <source>
        <dbReference type="SAM" id="MobiDB-lite"/>
    </source>
</evidence>
<keyword evidence="3" id="KW-0472">Membrane</keyword>
<keyword evidence="1" id="KW-0732">Signal</keyword>
<evidence type="ECO:0008006" key="6">
    <source>
        <dbReference type="Google" id="ProtNLM"/>
    </source>
</evidence>